<dbReference type="InterPro" id="IPR000515">
    <property type="entry name" value="MetI-like"/>
</dbReference>
<feature type="domain" description="ABC transmembrane type-1" evidence="8">
    <location>
        <begin position="54"/>
        <end position="238"/>
    </location>
</feature>
<protein>
    <submittedName>
        <fullName evidence="9">ABC transporter permease</fullName>
    </submittedName>
</protein>
<dbReference type="GO" id="GO:0055085">
    <property type="term" value="P:transmembrane transport"/>
    <property type="evidence" value="ECO:0007669"/>
    <property type="project" value="InterPro"/>
</dbReference>
<dbReference type="Proteomes" id="UP001165679">
    <property type="component" value="Unassembled WGS sequence"/>
</dbReference>
<dbReference type="GO" id="GO:0005886">
    <property type="term" value="C:plasma membrane"/>
    <property type="evidence" value="ECO:0007669"/>
    <property type="project" value="UniProtKB-SubCell"/>
</dbReference>
<organism evidence="9 10">
    <name type="scientific">Limobrevibacterium gyesilva</name>
    <dbReference type="NCBI Taxonomy" id="2991712"/>
    <lineage>
        <taxon>Bacteria</taxon>
        <taxon>Pseudomonadati</taxon>
        <taxon>Pseudomonadota</taxon>
        <taxon>Alphaproteobacteria</taxon>
        <taxon>Acetobacterales</taxon>
        <taxon>Acetobacteraceae</taxon>
        <taxon>Limobrevibacterium</taxon>
    </lineage>
</organism>
<dbReference type="Gene3D" id="1.10.3720.10">
    <property type="entry name" value="MetI-like"/>
    <property type="match status" value="1"/>
</dbReference>
<dbReference type="AlphaFoldDB" id="A0AA41YV95"/>
<comment type="similarity">
    <text evidence="7">Belongs to the binding-protein-dependent transport system permease family.</text>
</comment>
<keyword evidence="10" id="KW-1185">Reference proteome</keyword>
<dbReference type="SUPFAM" id="SSF161098">
    <property type="entry name" value="MetI-like"/>
    <property type="match status" value="1"/>
</dbReference>
<evidence type="ECO:0000256" key="6">
    <source>
        <dbReference type="ARBA" id="ARBA00023136"/>
    </source>
</evidence>
<dbReference type="Pfam" id="PF00528">
    <property type="entry name" value="BPD_transp_1"/>
    <property type="match status" value="1"/>
</dbReference>
<proteinExistence type="inferred from homology"/>
<comment type="caution">
    <text evidence="9">The sequence shown here is derived from an EMBL/GenBank/DDBJ whole genome shotgun (WGS) entry which is preliminary data.</text>
</comment>
<accession>A0AA41YV95</accession>
<evidence type="ECO:0000256" key="1">
    <source>
        <dbReference type="ARBA" id="ARBA00004651"/>
    </source>
</evidence>
<dbReference type="PANTHER" id="PTHR30151:SF20">
    <property type="entry name" value="ABC TRANSPORTER PERMEASE PROTEIN HI_0355-RELATED"/>
    <property type="match status" value="1"/>
</dbReference>
<evidence type="ECO:0000313" key="9">
    <source>
        <dbReference type="EMBL" id="MCW3477173.1"/>
    </source>
</evidence>
<keyword evidence="3" id="KW-1003">Cell membrane</keyword>
<feature type="transmembrane region" description="Helical" evidence="7">
    <location>
        <begin position="87"/>
        <end position="114"/>
    </location>
</feature>
<feature type="transmembrane region" description="Helical" evidence="7">
    <location>
        <begin position="214"/>
        <end position="237"/>
    </location>
</feature>
<evidence type="ECO:0000259" key="8">
    <source>
        <dbReference type="PROSITE" id="PS50928"/>
    </source>
</evidence>
<name>A0AA41YV95_9PROT</name>
<feature type="transmembrane region" description="Helical" evidence="7">
    <location>
        <begin position="120"/>
        <end position="142"/>
    </location>
</feature>
<comment type="subcellular location">
    <subcellularLocation>
        <location evidence="1 7">Cell membrane</location>
        <topology evidence="1 7">Multi-pass membrane protein</topology>
    </subcellularLocation>
</comment>
<dbReference type="PANTHER" id="PTHR30151">
    <property type="entry name" value="ALKANE SULFONATE ABC TRANSPORTER-RELATED, MEMBRANE SUBUNIT"/>
    <property type="match status" value="1"/>
</dbReference>
<sequence>MNALLRLLLMAALLAVWEAGVRLLHVPIYLLPPPSAVFTGLYRGIASGLYVEHVWITIVETLLGFLLGAAAGLLLGTAVASSARFEYFLYPVIVMFQAMPKVALAPLIIVWFGLDLTSKVINAGLVCFFPLMINTIVGLRSADEDRVALMRSLAATPAQIFWMLRLPGALPSIFAGLEIAMIFALIGAIVAEFVGAQSGLGMLIQSMNFSMDVAGQFSVLFILSLIGLGLNTIVAVVRRRVVFWDPGATTNRLGRKSS</sequence>
<dbReference type="EMBL" id="JAPDNT010000031">
    <property type="protein sequence ID" value="MCW3477173.1"/>
    <property type="molecule type" value="Genomic_DNA"/>
</dbReference>
<keyword evidence="4 7" id="KW-0812">Transmembrane</keyword>
<evidence type="ECO:0000256" key="3">
    <source>
        <dbReference type="ARBA" id="ARBA00022475"/>
    </source>
</evidence>
<evidence type="ECO:0000313" key="10">
    <source>
        <dbReference type="Proteomes" id="UP001165679"/>
    </source>
</evidence>
<evidence type="ECO:0000256" key="7">
    <source>
        <dbReference type="RuleBase" id="RU363032"/>
    </source>
</evidence>
<keyword evidence="6 7" id="KW-0472">Membrane</keyword>
<reference evidence="9" key="1">
    <citation type="submission" date="2022-09" db="EMBL/GenBank/DDBJ databases">
        <title>Rhodovastum sp. nov. RN2-1 isolated from soil in Seongnam, South Korea.</title>
        <authorList>
            <person name="Le N.T."/>
        </authorList>
    </citation>
    <scope>NUCLEOTIDE SEQUENCE</scope>
    <source>
        <strain evidence="9">RN2-1</strain>
    </source>
</reference>
<reference evidence="9" key="2">
    <citation type="submission" date="2022-10" db="EMBL/GenBank/DDBJ databases">
        <authorList>
            <person name="Trinh H.N."/>
        </authorList>
    </citation>
    <scope>NUCLEOTIDE SEQUENCE</scope>
    <source>
        <strain evidence="9">RN2-1</strain>
    </source>
</reference>
<feature type="transmembrane region" description="Helical" evidence="7">
    <location>
        <begin position="54"/>
        <end position="75"/>
    </location>
</feature>
<keyword evidence="5 7" id="KW-1133">Transmembrane helix</keyword>
<dbReference type="RefSeq" id="WP_264716101.1">
    <property type="nucleotide sequence ID" value="NZ_JAPDNT010000031.1"/>
</dbReference>
<gene>
    <name evidence="9" type="ORF">OL599_21610</name>
</gene>
<dbReference type="CDD" id="cd06261">
    <property type="entry name" value="TM_PBP2"/>
    <property type="match status" value="1"/>
</dbReference>
<evidence type="ECO:0000256" key="2">
    <source>
        <dbReference type="ARBA" id="ARBA00022448"/>
    </source>
</evidence>
<dbReference type="PROSITE" id="PS50928">
    <property type="entry name" value="ABC_TM1"/>
    <property type="match status" value="1"/>
</dbReference>
<evidence type="ECO:0000256" key="5">
    <source>
        <dbReference type="ARBA" id="ARBA00022989"/>
    </source>
</evidence>
<dbReference type="InterPro" id="IPR035906">
    <property type="entry name" value="MetI-like_sf"/>
</dbReference>
<keyword evidence="2 7" id="KW-0813">Transport</keyword>
<feature type="transmembrane region" description="Helical" evidence="7">
    <location>
        <begin position="173"/>
        <end position="194"/>
    </location>
</feature>
<evidence type="ECO:0000256" key="4">
    <source>
        <dbReference type="ARBA" id="ARBA00022692"/>
    </source>
</evidence>